<dbReference type="EMBL" id="JBHTAJ010000093">
    <property type="protein sequence ID" value="MFC7184235.1"/>
    <property type="molecule type" value="Genomic_DNA"/>
</dbReference>
<protein>
    <recommendedName>
        <fullName evidence="5">Squalene cyclase C-terminal domain-containing protein</fullName>
    </recommendedName>
</protein>
<evidence type="ECO:0000256" key="3">
    <source>
        <dbReference type="SAM" id="Phobius"/>
    </source>
</evidence>
<dbReference type="Pfam" id="PF13243">
    <property type="entry name" value="SQHop_cyclase_C"/>
    <property type="match status" value="1"/>
</dbReference>
<evidence type="ECO:0000256" key="4">
    <source>
        <dbReference type="SAM" id="SignalP"/>
    </source>
</evidence>
<keyword evidence="3" id="KW-0472">Membrane</keyword>
<keyword evidence="1" id="KW-0479">Metal-binding</keyword>
<dbReference type="InterPro" id="IPR032696">
    <property type="entry name" value="SQ_cyclase_C"/>
</dbReference>
<dbReference type="Gene3D" id="1.50.10.20">
    <property type="match status" value="1"/>
</dbReference>
<evidence type="ECO:0000313" key="7">
    <source>
        <dbReference type="Proteomes" id="UP001596435"/>
    </source>
</evidence>
<feature type="domain" description="Squalene cyclase C-terminal" evidence="5">
    <location>
        <begin position="51"/>
        <end position="143"/>
    </location>
</feature>
<evidence type="ECO:0000256" key="2">
    <source>
        <dbReference type="SAM" id="MobiDB-lite"/>
    </source>
</evidence>
<feature type="transmembrane region" description="Helical" evidence="3">
    <location>
        <begin position="407"/>
        <end position="426"/>
    </location>
</feature>
<dbReference type="InterPro" id="IPR008930">
    <property type="entry name" value="Terpenoid_cyclase/PrenylTrfase"/>
</dbReference>
<reference evidence="7" key="1">
    <citation type="journal article" date="2019" name="Int. J. Syst. Evol. Microbiol.">
        <title>The Global Catalogue of Microorganisms (GCM) 10K type strain sequencing project: providing services to taxonomists for standard genome sequencing and annotation.</title>
        <authorList>
            <consortium name="The Broad Institute Genomics Platform"/>
            <consortium name="The Broad Institute Genome Sequencing Center for Infectious Disease"/>
            <person name="Wu L."/>
            <person name="Ma J."/>
        </authorList>
    </citation>
    <scope>NUCLEOTIDE SEQUENCE [LARGE SCALE GENOMIC DNA]</scope>
    <source>
        <strain evidence="7">CGMCC 1.12859</strain>
    </source>
</reference>
<gene>
    <name evidence="6" type="ORF">ACFQMG_32260</name>
</gene>
<keyword evidence="7" id="KW-1185">Reference proteome</keyword>
<evidence type="ECO:0000259" key="5">
    <source>
        <dbReference type="Pfam" id="PF13243"/>
    </source>
</evidence>
<evidence type="ECO:0000313" key="6">
    <source>
        <dbReference type="EMBL" id="MFC7184235.1"/>
    </source>
</evidence>
<comment type="caution">
    <text evidence="6">The sequence shown here is derived from an EMBL/GenBank/DDBJ whole genome shotgun (WGS) entry which is preliminary data.</text>
</comment>
<proteinExistence type="predicted"/>
<organism evidence="6 7">
    <name type="scientific">Kitasatospora paranensis</name>
    <dbReference type="NCBI Taxonomy" id="258053"/>
    <lineage>
        <taxon>Bacteria</taxon>
        <taxon>Bacillati</taxon>
        <taxon>Actinomycetota</taxon>
        <taxon>Actinomycetes</taxon>
        <taxon>Kitasatosporales</taxon>
        <taxon>Streptomycetaceae</taxon>
        <taxon>Kitasatospora</taxon>
    </lineage>
</organism>
<feature type="chain" id="PRO_5045299602" description="Squalene cyclase C-terminal domain-containing protein" evidence="4">
    <location>
        <begin position="28"/>
        <end position="452"/>
    </location>
</feature>
<dbReference type="RefSeq" id="WP_345705769.1">
    <property type="nucleotide sequence ID" value="NZ_BAABKV010000001.1"/>
</dbReference>
<keyword evidence="3" id="KW-1133">Transmembrane helix</keyword>
<feature type="signal peptide" evidence="4">
    <location>
        <begin position="1"/>
        <end position="27"/>
    </location>
</feature>
<dbReference type="SUPFAM" id="SSF48239">
    <property type="entry name" value="Terpenoid cyclases/Protein prenyltransferases"/>
    <property type="match status" value="1"/>
</dbReference>
<name>A0ABW2G3W9_9ACTN</name>
<sequence length="452" mass="43834">MLTAARLGATALAGLLLAGSAAAPALADTPAPSPVTPPAALYGKGDPTYDGVWRQSLALTALASAHVVPAASAVDWLTGQQCADGGWPSFRAATTAACDPKTEDSNATSVAVQALTALGGHQDAVAKGVGWLKANQNTDGTWAYNPGSPGDANSTGLAAAALTAAHIDPATVAKAGGNAWNGLSGFQLGCTAPTARGAFAYQPAPDGTLAANDLASAQAALAAAGGALPVTTTDRLDAAPAALACPAGDTSRTVPHAQSAEAAAAYLVAQLGANGQHLMLTTPGAQPAPDLNATSWAVLALVRAGHPHQAAAAADWLAGNGYTWAAKGKNGTDPSAAATLLLVAQAAKLDPYNFGGTNLVQLLLDAGPAAAKTPAAAASAASANPDGTKAPGSGITEADDNGGFSPIWLVGIGLVVGIGGGLLISINRRRQAAAAAAAPSGDDAAAGGDGQS</sequence>
<evidence type="ECO:0000256" key="1">
    <source>
        <dbReference type="ARBA" id="ARBA00022723"/>
    </source>
</evidence>
<dbReference type="Proteomes" id="UP001596435">
    <property type="component" value="Unassembled WGS sequence"/>
</dbReference>
<keyword evidence="4" id="KW-0732">Signal</keyword>
<keyword evidence="3" id="KW-0812">Transmembrane</keyword>
<accession>A0ABW2G3W9</accession>
<feature type="region of interest" description="Disordered" evidence="2">
    <location>
        <begin position="377"/>
        <end position="397"/>
    </location>
</feature>